<proteinExistence type="predicted"/>
<comment type="caution">
    <text evidence="4">The sequence shown here is derived from an EMBL/GenBank/DDBJ whole genome shotgun (WGS) entry which is preliminary data.</text>
</comment>
<dbReference type="Proteomes" id="UP000070598">
    <property type="component" value="Unassembled WGS sequence"/>
</dbReference>
<protein>
    <recommendedName>
        <fullName evidence="8">DUF2267 domain-containing protein</fullName>
    </recommendedName>
</protein>
<keyword evidence="5" id="KW-1185">Reference proteome</keyword>
<evidence type="ECO:0008006" key="8">
    <source>
        <dbReference type="Google" id="ProtNLM"/>
    </source>
</evidence>
<dbReference type="Gene3D" id="1.10.490.110">
    <property type="entry name" value="Uncharacterized conserved protein DUF2267"/>
    <property type="match status" value="1"/>
</dbReference>
<dbReference type="OrthoDB" id="952780at2"/>
<reference evidence="6" key="1">
    <citation type="submission" date="2015-02" db="EMBL/GenBank/DDBJ databases">
        <title>Physiological reanalysis, assessment of diazotrophy, and genome sequences of multiple isolates of Streptomyces thermoautotrophicus.</title>
        <authorList>
            <person name="MacKellar D.C."/>
            <person name="Lieber L."/>
            <person name="Norman J."/>
            <person name="Bolger A."/>
            <person name="Tobin C."/>
            <person name="Murray J.W."/>
            <person name="Friesen M."/>
            <person name="Prell J."/>
        </authorList>
    </citation>
    <scope>NUCLEOTIDE SEQUENCE [LARGE SCALE GENOMIC DNA]</scope>
    <source>
        <strain evidence="6">UBT1</strain>
    </source>
</reference>
<evidence type="ECO:0000313" key="5">
    <source>
        <dbReference type="Proteomes" id="UP000070188"/>
    </source>
</evidence>
<sequence length="137" mass="14902">MQHDEFIGQVQSRAKLSSRGDAERATRAVLETLGQRIPEGLAENVAAQLPHEIGEHLRRVIVAGGQGTGERFGRQEFITRVAERAGVDEQHAAYLARVVFEVVGEATSGGLMGKIRKSLPEDLEWLVTAGSRGKAEE</sequence>
<dbReference type="Proteomes" id="UP000070188">
    <property type="component" value="Unassembled WGS sequence"/>
</dbReference>
<evidence type="ECO:0000313" key="3">
    <source>
        <dbReference type="EMBL" id="KWX01797.1"/>
    </source>
</evidence>
<dbReference type="EMBL" id="JYIJ01000018">
    <property type="protein sequence ID" value="KWX00195.1"/>
    <property type="molecule type" value="Genomic_DNA"/>
</dbReference>
<dbReference type="STRING" id="1469144.LI90_2829"/>
<feature type="region of interest" description="Disordered" evidence="1">
    <location>
        <begin position="1"/>
        <end position="21"/>
    </location>
</feature>
<reference evidence="4 7" key="2">
    <citation type="submission" date="2015-02" db="EMBL/GenBank/DDBJ databases">
        <title>Physiological reanalysis, assessment of diazotrophy, and genome sequences of multiple isolates of Streptomyces thermoautotrophicus.</title>
        <authorList>
            <person name="MacKellar D.C."/>
            <person name="Lieber L."/>
            <person name="Norman J."/>
            <person name="Bolger A."/>
            <person name="Tobin C."/>
            <person name="Murray J.W."/>
            <person name="Prell J."/>
        </authorList>
    </citation>
    <scope>NUCLEOTIDE SEQUENCE [LARGE SCALE GENOMIC DNA]</scope>
    <source>
        <strain evidence="4 7">UBT1</strain>
    </source>
</reference>
<evidence type="ECO:0000313" key="7">
    <source>
        <dbReference type="Proteomes" id="UP000070659"/>
    </source>
</evidence>
<evidence type="ECO:0000256" key="1">
    <source>
        <dbReference type="SAM" id="MobiDB-lite"/>
    </source>
</evidence>
<dbReference type="EMBL" id="JYIK01000696">
    <property type="protein sequence ID" value="KWX09881.1"/>
    <property type="molecule type" value="Genomic_DNA"/>
</dbReference>
<dbReference type="PATRIC" id="fig|1469144.10.peg.3061"/>
<reference evidence="5" key="3">
    <citation type="submission" date="2015-04" db="EMBL/GenBank/DDBJ databases">
        <title>Physiological reanalysis, assessment of diazotrophy, and genome sequences of multiple isolates of Streptomyces thermoautotrophicus.</title>
        <authorList>
            <person name="MacKellar D.C."/>
            <person name="Lieber L."/>
            <person name="Norman J."/>
            <person name="Bolger A."/>
            <person name="Tobin C."/>
            <person name="Murray J.W."/>
            <person name="Chang R."/>
            <person name="Ford T."/>
            <person name="Nguyen P.Q."/>
            <person name="Woodward J."/>
            <person name="Permingeat H."/>
            <person name="Joshi N.S."/>
            <person name="Silver P.A."/>
            <person name="Usadel B."/>
            <person name="Rutherford A.W."/>
            <person name="Friesen M."/>
            <person name="Prell J."/>
        </authorList>
    </citation>
    <scope>NUCLEOTIDE SEQUENCE [LARGE SCALE GENOMIC DNA]</scope>
    <source>
        <strain evidence="5">H1</strain>
    </source>
</reference>
<accession>A0A132NI93</accession>
<reference evidence="3" key="4">
    <citation type="submission" date="2015-04" db="EMBL/GenBank/DDBJ databases">
        <title>Physiological reanalysis, assessment of diazotrophy, and genome sequences of multiple isolates of Streptomyces thermoautotrophicus.</title>
        <authorList>
            <person name="MacKellar D.C."/>
            <person name="Lieber L."/>
            <person name="Norman J."/>
            <person name="Bolger A."/>
            <person name="Tobin C."/>
            <person name="Murray J.W."/>
            <person name="Woodward J."/>
            <person name="Friesen M."/>
            <person name="Prell J."/>
        </authorList>
    </citation>
    <scope>NUCLEOTIDE SEQUENCE [LARGE SCALE GENOMIC DNA]</scope>
    <source>
        <strain evidence="3">H1</strain>
    </source>
</reference>
<dbReference type="Proteomes" id="UP000070659">
    <property type="component" value="Unassembled WGS sequence"/>
</dbReference>
<dbReference type="AlphaFoldDB" id="A0A132NI93"/>
<dbReference type="InterPro" id="IPR018727">
    <property type="entry name" value="DUF2267"/>
</dbReference>
<dbReference type="Pfam" id="PF10025">
    <property type="entry name" value="DUF2267"/>
    <property type="match status" value="1"/>
</dbReference>
<dbReference type="EMBL" id="LAXD01000001">
    <property type="protein sequence ID" value="KWX01797.1"/>
    <property type="molecule type" value="Genomic_DNA"/>
</dbReference>
<dbReference type="InterPro" id="IPR038282">
    <property type="entry name" value="DUF2267_sf"/>
</dbReference>
<evidence type="ECO:0000313" key="6">
    <source>
        <dbReference type="Proteomes" id="UP000070598"/>
    </source>
</evidence>
<name>A0A132NI93_9ACTN</name>
<gene>
    <name evidence="3" type="ORF">LI90_2829</name>
    <name evidence="2" type="ORF">TH66_15000</name>
    <name evidence="4" type="ORF">TR74_06980</name>
</gene>
<organism evidence="4 6">
    <name type="scientific">Carbonactinospora thermoautotrophica</name>
    <dbReference type="NCBI Taxonomy" id="1469144"/>
    <lineage>
        <taxon>Bacteria</taxon>
        <taxon>Bacillati</taxon>
        <taxon>Actinomycetota</taxon>
        <taxon>Actinomycetes</taxon>
        <taxon>Kitasatosporales</taxon>
        <taxon>Carbonactinosporaceae</taxon>
        <taxon>Carbonactinospora</taxon>
    </lineage>
</organism>
<dbReference type="RefSeq" id="WP_066888497.1">
    <property type="nucleotide sequence ID" value="NZ_JYIJ01000018.1"/>
</dbReference>
<evidence type="ECO:0000313" key="4">
    <source>
        <dbReference type="EMBL" id="KWX09881.1"/>
    </source>
</evidence>
<evidence type="ECO:0000313" key="2">
    <source>
        <dbReference type="EMBL" id="KWX00195.1"/>
    </source>
</evidence>